<dbReference type="NCBIfam" id="TIGR01604">
    <property type="entry name" value="PYST-C2"/>
    <property type="match status" value="2"/>
</dbReference>
<name>A0A6V7T8T2_PLAVN</name>
<protein>
    <submittedName>
        <fullName evidence="1">Fam-c protein</fullName>
    </submittedName>
</protein>
<dbReference type="VEuPathDB" id="PlasmoDB:PVLDE_1104910"/>
<dbReference type="InterPro" id="IPR006491">
    <property type="entry name" value="PYST_C2"/>
</dbReference>
<evidence type="ECO:0000313" key="1">
    <source>
        <dbReference type="EMBL" id="CAD2109106.1"/>
    </source>
</evidence>
<dbReference type="VEuPathDB" id="PlasmoDB:PVSEL_1104750"/>
<proteinExistence type="predicted"/>
<dbReference type="VEuPathDB" id="PlasmoDB:PVPCR_1104660"/>
<evidence type="ECO:0000313" key="2">
    <source>
        <dbReference type="Proteomes" id="UP000515697"/>
    </source>
</evidence>
<gene>
    <name evidence="1" type="ORF">PVSEL_1104750</name>
</gene>
<dbReference type="AlphaFoldDB" id="A0A6V7T8T2"/>
<dbReference type="VEuPathDB" id="PlasmoDB:PVVCY_1104800"/>
<reference evidence="1 2" key="1">
    <citation type="submission" date="2020-08" db="EMBL/GenBank/DDBJ databases">
        <authorList>
            <person name="Ramaprasad A."/>
        </authorList>
    </citation>
    <scope>NUCLEOTIDE SEQUENCE [LARGE SCALE GENOMIC DNA]</scope>
</reference>
<dbReference type="VEuPathDB" id="PlasmoDB:PVBDA_1104760"/>
<organism evidence="1 2">
    <name type="scientific">Plasmodium vinckei</name>
    <dbReference type="NCBI Taxonomy" id="5860"/>
    <lineage>
        <taxon>Eukaryota</taxon>
        <taxon>Sar</taxon>
        <taxon>Alveolata</taxon>
        <taxon>Apicomplexa</taxon>
        <taxon>Aconoidasida</taxon>
        <taxon>Haemosporida</taxon>
        <taxon>Plasmodiidae</taxon>
        <taxon>Plasmodium</taxon>
        <taxon>Plasmodium (Vinckeia)</taxon>
    </lineage>
</organism>
<sequence length="284" mass="32909">MNKKIYSLVTVASYILLIVTIQCFTNNENLNKYFKKNKNVHDEYEINSIDINNNEKFRYRSLSEHSIEDNYTLVSTTIQEPLDNKNSKGFNCFNILKEDKKTNKSSNNNESFLNEALRVGNNLDAFLSKNPENLKLLSQLIEKLEKQPSNNNEFSLKEILLTENKMHAFFENDPEALEILSQLKERLGNHPSNNNESLLKELLMVGNNMHDFLVNDPESVKILSQLMEKSEKQLSNNNESFLKEALLVGNNKDCFFKKDPESVELLSKLIERLGNHPSQFKRNE</sequence>
<accession>A0A6V7T8T2</accession>
<dbReference type="EMBL" id="LR865432">
    <property type="protein sequence ID" value="CAD2109106.1"/>
    <property type="molecule type" value="Genomic_DNA"/>
</dbReference>
<dbReference type="Proteomes" id="UP000515697">
    <property type="component" value="Chromosome PVSEL_11"/>
</dbReference>